<reference evidence="2 3" key="1">
    <citation type="submission" date="2018-04" db="EMBL/GenBank/DDBJ databases">
        <title>Novel Campyloabacter and Helicobacter Species and Strains.</title>
        <authorList>
            <person name="Mannion A.J."/>
            <person name="Shen Z."/>
            <person name="Fox J.G."/>
        </authorList>
    </citation>
    <scope>NUCLEOTIDE SEQUENCE [LARGE SCALE GENOMIC DNA]</scope>
    <source>
        <strain evidence="2 3">MIT 99-5101</strain>
    </source>
</reference>
<gene>
    <name evidence="2" type="ORF">CQA43_02045</name>
</gene>
<keyword evidence="1" id="KW-1133">Transmembrane helix</keyword>
<protein>
    <submittedName>
        <fullName evidence="2">Uncharacterized protein</fullName>
    </submittedName>
</protein>
<dbReference type="GeneID" id="82535069"/>
<proteinExistence type="predicted"/>
<dbReference type="EMBL" id="NXLS01000002">
    <property type="protein sequence ID" value="RDU63632.1"/>
    <property type="molecule type" value="Genomic_DNA"/>
</dbReference>
<dbReference type="AlphaFoldDB" id="A0A3D8IEP7"/>
<accession>A0A3D8IEP7</accession>
<keyword evidence="1" id="KW-0812">Transmembrane</keyword>
<dbReference type="RefSeq" id="WP_115550963.1">
    <property type="nucleotide sequence ID" value="NZ_CAOOSM010000009.1"/>
</dbReference>
<feature type="transmembrane region" description="Helical" evidence="1">
    <location>
        <begin position="46"/>
        <end position="66"/>
    </location>
</feature>
<sequence length="127" mass="14192">MACFVESIVAAGVLSVVKRNILKQEKANENVQKYSHKISWSRKLSWLVNMLFGGAFLLFIEHIWHGEIVAYPPFLTAMSSPEDTQAMIYEILTIGSAQVALITTIWIVMIICADKMSANLTSKAQMV</sequence>
<keyword evidence="1" id="KW-0472">Membrane</keyword>
<evidence type="ECO:0000313" key="2">
    <source>
        <dbReference type="EMBL" id="RDU63632.1"/>
    </source>
</evidence>
<dbReference type="Proteomes" id="UP000256650">
    <property type="component" value="Unassembled WGS sequence"/>
</dbReference>
<evidence type="ECO:0000313" key="3">
    <source>
        <dbReference type="Proteomes" id="UP000256650"/>
    </source>
</evidence>
<feature type="transmembrane region" description="Helical" evidence="1">
    <location>
        <begin position="86"/>
        <end position="113"/>
    </location>
</feature>
<organism evidence="2 3">
    <name type="scientific">Helicobacter ganmani</name>
    <dbReference type="NCBI Taxonomy" id="60246"/>
    <lineage>
        <taxon>Bacteria</taxon>
        <taxon>Pseudomonadati</taxon>
        <taxon>Campylobacterota</taxon>
        <taxon>Epsilonproteobacteria</taxon>
        <taxon>Campylobacterales</taxon>
        <taxon>Helicobacteraceae</taxon>
        <taxon>Helicobacter</taxon>
    </lineage>
</organism>
<name>A0A3D8IEP7_9HELI</name>
<keyword evidence="3" id="KW-1185">Reference proteome</keyword>
<evidence type="ECO:0000256" key="1">
    <source>
        <dbReference type="SAM" id="Phobius"/>
    </source>
</evidence>
<dbReference type="OrthoDB" id="1770784at2"/>
<comment type="caution">
    <text evidence="2">The sequence shown here is derived from an EMBL/GenBank/DDBJ whole genome shotgun (WGS) entry which is preliminary data.</text>
</comment>